<feature type="coiled-coil region" evidence="2">
    <location>
        <begin position="5"/>
        <end position="46"/>
    </location>
</feature>
<evidence type="ECO:0000256" key="2">
    <source>
        <dbReference type="SAM" id="Coils"/>
    </source>
</evidence>
<sequence length="74" mass="8546">MQTDYQALQREIEELQTKLAFTEMTVEELNQEVIKLNELVARQSHSMQLIVSKLQAMEPSNIATMAEETPPPHY</sequence>
<comment type="caution">
    <text evidence="3">The sequence shown here is derived from an EMBL/GenBank/DDBJ whole genome shotgun (WGS) entry which is preliminary data.</text>
</comment>
<comment type="similarity">
    <text evidence="1">Belongs to the SlyX family.</text>
</comment>
<dbReference type="HAMAP" id="MF_00715">
    <property type="entry name" value="SlyX"/>
    <property type="match status" value="1"/>
</dbReference>
<reference evidence="3 4" key="1">
    <citation type="submission" date="2021-05" db="EMBL/GenBank/DDBJ databases">
        <title>Shewanella sp. JM162201.</title>
        <authorList>
            <person name="Xu S."/>
            <person name="Li A."/>
        </authorList>
    </citation>
    <scope>NUCLEOTIDE SEQUENCE [LARGE SCALE GENOMIC DNA]</scope>
    <source>
        <strain evidence="3 4">JM162201</strain>
    </source>
</reference>
<dbReference type="InterPro" id="IPR007236">
    <property type="entry name" value="SlyX"/>
</dbReference>
<dbReference type="PANTHER" id="PTHR36508">
    <property type="entry name" value="PROTEIN SLYX"/>
    <property type="match status" value="1"/>
</dbReference>
<proteinExistence type="inferred from homology"/>
<dbReference type="PANTHER" id="PTHR36508:SF1">
    <property type="entry name" value="PROTEIN SLYX"/>
    <property type="match status" value="1"/>
</dbReference>
<keyword evidence="4" id="KW-1185">Reference proteome</keyword>
<protein>
    <recommendedName>
        <fullName evidence="1">Protein SlyX homolog</fullName>
    </recommendedName>
</protein>
<dbReference type="Pfam" id="PF04102">
    <property type="entry name" value="SlyX"/>
    <property type="match status" value="1"/>
</dbReference>
<dbReference type="EMBL" id="JAHEPS010000002">
    <property type="protein sequence ID" value="MBT1444296.1"/>
    <property type="molecule type" value="Genomic_DNA"/>
</dbReference>
<keyword evidence="2" id="KW-0175">Coiled coil</keyword>
<name>A0ABS5V3A3_9GAMM</name>
<gene>
    <name evidence="1" type="primary">slyX</name>
    <name evidence="3" type="ORF">KJI95_07125</name>
</gene>
<evidence type="ECO:0000313" key="4">
    <source>
        <dbReference type="Proteomes" id="UP001195903"/>
    </source>
</evidence>
<dbReference type="RefSeq" id="WP_214506489.1">
    <property type="nucleotide sequence ID" value="NZ_JAHEPS010000002.1"/>
</dbReference>
<organism evidence="3 4">
    <name type="scientific">Shewanella jiangmenensis</name>
    <dbReference type="NCBI Taxonomy" id="2837387"/>
    <lineage>
        <taxon>Bacteria</taxon>
        <taxon>Pseudomonadati</taxon>
        <taxon>Pseudomonadota</taxon>
        <taxon>Gammaproteobacteria</taxon>
        <taxon>Alteromonadales</taxon>
        <taxon>Shewanellaceae</taxon>
        <taxon>Shewanella</taxon>
    </lineage>
</organism>
<accession>A0ABS5V3A3</accession>
<evidence type="ECO:0000256" key="1">
    <source>
        <dbReference type="HAMAP-Rule" id="MF_00715"/>
    </source>
</evidence>
<dbReference type="Proteomes" id="UP001195903">
    <property type="component" value="Unassembled WGS sequence"/>
</dbReference>
<evidence type="ECO:0000313" key="3">
    <source>
        <dbReference type="EMBL" id="MBT1444296.1"/>
    </source>
</evidence>